<reference evidence="2" key="1">
    <citation type="journal article" date="2011" name="PLoS Genet.">
        <title>Genomic analysis of the necrotrophic fungal pathogens Sclerotinia sclerotiorum and Botrytis cinerea.</title>
        <authorList>
            <person name="Amselem J."/>
            <person name="Cuomo C.A."/>
            <person name="van Kan J.A."/>
            <person name="Viaud M."/>
            <person name="Benito E.P."/>
            <person name="Couloux A."/>
            <person name="Coutinho P.M."/>
            <person name="de Vries R.P."/>
            <person name="Dyer P.S."/>
            <person name="Fillinger S."/>
            <person name="Fournier E."/>
            <person name="Gout L."/>
            <person name="Hahn M."/>
            <person name="Kohn L."/>
            <person name="Lapalu N."/>
            <person name="Plummer K.M."/>
            <person name="Pradier J.M."/>
            <person name="Quevillon E."/>
            <person name="Sharon A."/>
            <person name="Simon A."/>
            <person name="ten Have A."/>
            <person name="Tudzynski B."/>
            <person name="Tudzynski P."/>
            <person name="Wincker P."/>
            <person name="Andrew M."/>
            <person name="Anthouard V."/>
            <person name="Beever R.E."/>
            <person name="Beffa R."/>
            <person name="Benoit I."/>
            <person name="Bouzid O."/>
            <person name="Brault B."/>
            <person name="Chen Z."/>
            <person name="Choquer M."/>
            <person name="Collemare J."/>
            <person name="Cotton P."/>
            <person name="Danchin E.G."/>
            <person name="Da Silva C."/>
            <person name="Gautier A."/>
            <person name="Giraud C."/>
            <person name="Giraud T."/>
            <person name="Gonzalez C."/>
            <person name="Grossetete S."/>
            <person name="Guldener U."/>
            <person name="Henrissat B."/>
            <person name="Howlett B.J."/>
            <person name="Kodira C."/>
            <person name="Kretschmer M."/>
            <person name="Lappartient A."/>
            <person name="Leroch M."/>
            <person name="Levis C."/>
            <person name="Mauceli E."/>
            <person name="Neuveglise C."/>
            <person name="Oeser B."/>
            <person name="Pearson M."/>
            <person name="Poulain J."/>
            <person name="Poussereau N."/>
            <person name="Quesneville H."/>
            <person name="Rascle C."/>
            <person name="Schumacher J."/>
            <person name="Segurens B."/>
            <person name="Sexton A."/>
            <person name="Silva E."/>
            <person name="Sirven C."/>
            <person name="Soanes D.M."/>
            <person name="Talbot N.J."/>
            <person name="Templeton M."/>
            <person name="Yandava C."/>
            <person name="Yarden O."/>
            <person name="Zeng Q."/>
            <person name="Rollins J.A."/>
            <person name="Lebrun M.H."/>
            <person name="Dickman M."/>
        </authorList>
    </citation>
    <scope>NUCLEOTIDE SEQUENCE [LARGE SCALE GENOMIC DNA]</scope>
    <source>
        <strain evidence="2">ATCC 18683 / 1980 / Ss-1</strain>
    </source>
</reference>
<name>A7EQI1_SCLS1</name>
<sequence>MYWCTRVTNACKTKRFGESEALFTVYPKCDAMLWVDEFVEVKLCLMLFVVDSGFCYRVICRYIIILLKMSISPCKLAG</sequence>
<dbReference type="EMBL" id="CH476630">
    <property type="protein sequence ID" value="EDN91723.1"/>
    <property type="molecule type" value="Genomic_DNA"/>
</dbReference>
<dbReference type="RefSeq" id="XP_001590959.1">
    <property type="nucleotide sequence ID" value="XM_001590909.1"/>
</dbReference>
<evidence type="ECO:0000313" key="2">
    <source>
        <dbReference type="Proteomes" id="UP000001312"/>
    </source>
</evidence>
<accession>A7EQI1</accession>
<dbReference type="GeneID" id="5487465"/>
<evidence type="ECO:0000313" key="1">
    <source>
        <dbReference type="EMBL" id="EDN91723.1"/>
    </source>
</evidence>
<organism evidence="1 2">
    <name type="scientific">Sclerotinia sclerotiorum (strain ATCC 18683 / 1980 / Ss-1)</name>
    <name type="common">White mold</name>
    <name type="synonym">Whetzelinia sclerotiorum</name>
    <dbReference type="NCBI Taxonomy" id="665079"/>
    <lineage>
        <taxon>Eukaryota</taxon>
        <taxon>Fungi</taxon>
        <taxon>Dikarya</taxon>
        <taxon>Ascomycota</taxon>
        <taxon>Pezizomycotina</taxon>
        <taxon>Leotiomycetes</taxon>
        <taxon>Helotiales</taxon>
        <taxon>Sclerotiniaceae</taxon>
        <taxon>Sclerotinia</taxon>
    </lineage>
</organism>
<keyword evidence="2" id="KW-1185">Reference proteome</keyword>
<gene>
    <name evidence="1" type="ORF">SS1G_07583</name>
</gene>
<proteinExistence type="predicted"/>
<dbReference type="KEGG" id="ssl:SS1G_07583"/>
<dbReference type="AlphaFoldDB" id="A7EQI1"/>
<protein>
    <submittedName>
        <fullName evidence="1">Uncharacterized protein</fullName>
    </submittedName>
</protein>
<dbReference type="Proteomes" id="UP000001312">
    <property type="component" value="Unassembled WGS sequence"/>
</dbReference>
<dbReference type="InParanoid" id="A7EQI1"/>